<dbReference type="eggNOG" id="COG1024">
    <property type="taxonomic scope" value="Bacteria"/>
</dbReference>
<dbReference type="KEGG" id="brh:RBRH_02376"/>
<dbReference type="CDD" id="cd06558">
    <property type="entry name" value="crotonase-like"/>
    <property type="match status" value="1"/>
</dbReference>
<dbReference type="InterPro" id="IPR001753">
    <property type="entry name" value="Enoyl-CoA_hydra/iso"/>
</dbReference>
<name>E5AQ25_MYCRK</name>
<evidence type="ECO:0000256" key="1">
    <source>
        <dbReference type="ARBA" id="ARBA00005254"/>
    </source>
</evidence>
<proteinExistence type="inferred from homology"/>
<dbReference type="Proteomes" id="UP000007437">
    <property type="component" value="Chromosome"/>
</dbReference>
<dbReference type="SUPFAM" id="SSF52096">
    <property type="entry name" value="ClpP/crotonase"/>
    <property type="match status" value="1"/>
</dbReference>
<accession>E5AQ25</accession>
<dbReference type="PANTHER" id="PTHR43459">
    <property type="entry name" value="ENOYL-COA HYDRATASE"/>
    <property type="match status" value="1"/>
</dbReference>
<dbReference type="PANTHER" id="PTHR43459:SF1">
    <property type="entry name" value="EG:BACN32G11.4 PROTEIN"/>
    <property type="match status" value="1"/>
</dbReference>
<dbReference type="InterPro" id="IPR011968">
    <property type="entry name" value="PaaB1"/>
</dbReference>
<evidence type="ECO:0000313" key="3">
    <source>
        <dbReference type="Proteomes" id="UP000007437"/>
    </source>
</evidence>
<sequence>MHYARCALESDRALHWPSSAFEVGLAHSILPRQEGTPMTYTSILLDIDAAAHVATITLNRPDKLNSFTRAMHAELRAALDEVQRAGARALVLTGAGKAFCAGQDLADLDFTPGHETDLGELIDQNFNALVRRLQQLPLPVTAAVNGTAAGAGANLALACDITLAARSSRFIQAFVKIGLVPDTGGTWTLPRRVGIARALGLSLTGEKLSAEKAEAWGLIWRVVDDAALLPQARKLAAELAQQPTAAIVATRQAIRSGATLDLDIQLDLERDLQRKLGASHDYAEGVRAFIEKRQPRFKGH</sequence>
<dbReference type="GO" id="GO:0004300">
    <property type="term" value="F:enoyl-CoA hydratase activity"/>
    <property type="evidence" value="ECO:0007669"/>
    <property type="project" value="UniProtKB-EC"/>
</dbReference>
<reference evidence="2 3" key="1">
    <citation type="journal article" date="2011" name="J. Bacteriol.">
        <title>Complete genome sequence of Burkholderia rhizoxinica, an endosymbiont of Rhizopus microsporus.</title>
        <authorList>
            <person name="Lackner G."/>
            <person name="Moebius N."/>
            <person name="Partida-Martinez L."/>
            <person name="Hertweck C."/>
        </authorList>
    </citation>
    <scope>NUCLEOTIDE SEQUENCE [LARGE SCALE GENOMIC DNA]</scope>
    <source>
        <strain evidence="3">DSM 19002 / CIP 109453 / HKI 454</strain>
    </source>
</reference>
<comment type="similarity">
    <text evidence="1">Belongs to the enoyl-CoA hydratase/isomerase family.</text>
</comment>
<dbReference type="InterPro" id="IPR029045">
    <property type="entry name" value="ClpP/crotonase-like_dom_sf"/>
</dbReference>
<dbReference type="HOGENOM" id="CLU_009834_7_2_4"/>
<dbReference type="STRING" id="882378.RBRH_02376"/>
<dbReference type="GO" id="GO:0010124">
    <property type="term" value="P:phenylacetate catabolic process"/>
    <property type="evidence" value="ECO:0007669"/>
    <property type="project" value="InterPro"/>
</dbReference>
<keyword evidence="2" id="KW-0456">Lyase</keyword>
<dbReference type="InterPro" id="IPR014748">
    <property type="entry name" value="Enoyl-CoA_hydra_C"/>
</dbReference>
<protein>
    <submittedName>
        <fullName evidence="2">Enoyl-CoA hydratase</fullName>
        <ecNumber evidence="2">4.2.1.17</ecNumber>
    </submittedName>
</protein>
<dbReference type="AlphaFoldDB" id="E5AQ25"/>
<gene>
    <name evidence="2" type="ordered locus">RBRH_02376</name>
</gene>
<evidence type="ECO:0000313" key="2">
    <source>
        <dbReference type="EMBL" id="CBW74707.1"/>
    </source>
</evidence>
<dbReference type="Gene3D" id="1.10.12.10">
    <property type="entry name" value="Lyase 2-enoyl-coa Hydratase, Chain A, domain 2"/>
    <property type="match status" value="1"/>
</dbReference>
<organism evidence="2 3">
    <name type="scientific">Mycetohabitans rhizoxinica (strain DSM 19002 / CIP 109453 / HKI 454)</name>
    <name type="common">Paraburkholderia rhizoxinica</name>
    <dbReference type="NCBI Taxonomy" id="882378"/>
    <lineage>
        <taxon>Bacteria</taxon>
        <taxon>Pseudomonadati</taxon>
        <taxon>Pseudomonadota</taxon>
        <taxon>Betaproteobacteria</taxon>
        <taxon>Burkholderiales</taxon>
        <taxon>Burkholderiaceae</taxon>
        <taxon>Mycetohabitans</taxon>
    </lineage>
</organism>
<dbReference type="Pfam" id="PF00378">
    <property type="entry name" value="ECH_1"/>
    <property type="match status" value="1"/>
</dbReference>
<dbReference type="NCBIfam" id="TIGR02280">
    <property type="entry name" value="PaaB1"/>
    <property type="match status" value="1"/>
</dbReference>
<dbReference type="EC" id="4.2.1.17" evidence="2"/>
<dbReference type="Gene3D" id="3.90.226.10">
    <property type="entry name" value="2-enoyl-CoA Hydratase, Chain A, domain 1"/>
    <property type="match status" value="1"/>
</dbReference>
<dbReference type="EMBL" id="FR687359">
    <property type="protein sequence ID" value="CBW74707.1"/>
    <property type="molecule type" value="Genomic_DNA"/>
</dbReference>